<dbReference type="WBParaSite" id="L893_g10242.t1">
    <property type="protein sequence ID" value="L893_g10242.t1"/>
    <property type="gene ID" value="L893_g10242"/>
</dbReference>
<dbReference type="Proteomes" id="UP000095287">
    <property type="component" value="Unplaced"/>
</dbReference>
<sequence length="156" mass="16919">MPLVGSTPSAGEIYACCFPTATTEQAEFRRELIDHTPQSANEPKCREKRFLLAEELLRAFGCDRRVSERSRRLRGLTAIVLSVSPARPNPNLLPPGVRPFVAAAVMEEDAMDKTRLIKLPPAGNAPTTNCPSDVEAHSGALGKSGPELILKSAKIR</sequence>
<proteinExistence type="predicted"/>
<organism evidence="1 2">
    <name type="scientific">Steinernema glaseri</name>
    <dbReference type="NCBI Taxonomy" id="37863"/>
    <lineage>
        <taxon>Eukaryota</taxon>
        <taxon>Metazoa</taxon>
        <taxon>Ecdysozoa</taxon>
        <taxon>Nematoda</taxon>
        <taxon>Chromadorea</taxon>
        <taxon>Rhabditida</taxon>
        <taxon>Tylenchina</taxon>
        <taxon>Panagrolaimomorpha</taxon>
        <taxon>Strongyloidoidea</taxon>
        <taxon>Steinernematidae</taxon>
        <taxon>Steinernema</taxon>
    </lineage>
</organism>
<accession>A0A1I7XX96</accession>
<evidence type="ECO:0000313" key="2">
    <source>
        <dbReference type="WBParaSite" id="L893_g10242.t1"/>
    </source>
</evidence>
<name>A0A1I7XX96_9BILA</name>
<evidence type="ECO:0000313" key="1">
    <source>
        <dbReference type="Proteomes" id="UP000095287"/>
    </source>
</evidence>
<dbReference type="AlphaFoldDB" id="A0A1I7XX96"/>
<keyword evidence="1" id="KW-1185">Reference proteome</keyword>
<reference evidence="2" key="1">
    <citation type="submission" date="2016-11" db="UniProtKB">
        <authorList>
            <consortium name="WormBaseParasite"/>
        </authorList>
    </citation>
    <scope>IDENTIFICATION</scope>
</reference>
<protein>
    <submittedName>
        <fullName evidence="2">BHLH domain-containing protein</fullName>
    </submittedName>
</protein>